<dbReference type="RefSeq" id="XP_001386904.2">
    <property type="nucleotide sequence ID" value="XM_001386867.1"/>
</dbReference>
<dbReference type="InParanoid" id="A3GHV2"/>
<proteinExistence type="predicted"/>
<organism evidence="2 3">
    <name type="scientific">Scheffersomyces stipitis (strain ATCC 58785 / CBS 6054 / NBRC 10063 / NRRL Y-11545)</name>
    <name type="common">Yeast</name>
    <name type="synonym">Pichia stipitis</name>
    <dbReference type="NCBI Taxonomy" id="322104"/>
    <lineage>
        <taxon>Eukaryota</taxon>
        <taxon>Fungi</taxon>
        <taxon>Dikarya</taxon>
        <taxon>Ascomycota</taxon>
        <taxon>Saccharomycotina</taxon>
        <taxon>Pichiomycetes</taxon>
        <taxon>Debaryomycetaceae</taxon>
        <taxon>Scheffersomyces</taxon>
    </lineage>
</organism>
<gene>
    <name evidence="2" type="ORF">PICST_29116</name>
</gene>
<dbReference type="EMBL" id="AAVQ01000002">
    <property type="protein sequence ID" value="EAZ62881.2"/>
    <property type="molecule type" value="Genomic_DNA"/>
</dbReference>
<evidence type="ECO:0000313" key="3">
    <source>
        <dbReference type="Proteomes" id="UP000002258"/>
    </source>
</evidence>
<accession>A3GHV2</accession>
<protein>
    <submittedName>
        <fullName evidence="2">Uncharacterized protein</fullName>
    </submittedName>
</protein>
<feature type="region of interest" description="Disordered" evidence="1">
    <location>
        <begin position="540"/>
        <end position="563"/>
    </location>
</feature>
<dbReference type="Proteomes" id="UP000002258">
    <property type="component" value="Chromosome 1"/>
</dbReference>
<dbReference type="KEGG" id="pic:PICST_29116"/>
<keyword evidence="3" id="KW-1185">Reference proteome</keyword>
<dbReference type="GeneID" id="4851851"/>
<reference evidence="2 3" key="1">
    <citation type="journal article" date="2007" name="Nat. Biotechnol.">
        <title>Genome sequence of the lignocellulose-bioconverting and xylose-fermenting yeast Pichia stipitis.</title>
        <authorList>
            <person name="Jeffries T.W."/>
            <person name="Grigoriev I.V."/>
            <person name="Grimwood J."/>
            <person name="Laplaza J.M."/>
            <person name="Aerts A."/>
            <person name="Salamov A."/>
            <person name="Schmutz J."/>
            <person name="Lindquist E."/>
            <person name="Dehal P."/>
            <person name="Shapiro H."/>
            <person name="Jin Y.S."/>
            <person name="Passoth V."/>
            <person name="Richardson P.M."/>
        </authorList>
    </citation>
    <scope>NUCLEOTIDE SEQUENCE [LARGE SCALE GENOMIC DNA]</scope>
    <source>
        <strain evidence="3">ATCC 58785 / CBS 6054 / NBRC 10063 / NRRL Y-11545</strain>
    </source>
</reference>
<dbReference type="AlphaFoldDB" id="A3GHV2"/>
<dbReference type="OrthoDB" id="4019560at2759"/>
<dbReference type="eggNOG" id="ENOG502REVP">
    <property type="taxonomic scope" value="Eukaryota"/>
</dbReference>
<comment type="caution">
    <text evidence="2">The sequence shown here is derived from an EMBL/GenBank/DDBJ whole genome shotgun (WGS) entry which is preliminary data.</text>
</comment>
<dbReference type="HOGENOM" id="CLU_023421_0_0_1"/>
<name>A3GHV2_PICST</name>
<evidence type="ECO:0000256" key="1">
    <source>
        <dbReference type="SAM" id="MobiDB-lite"/>
    </source>
</evidence>
<sequence>MVVRSTLRAMISKVPYSDKIPDAVSRLLDEGDSYTYRDRISSVDYEFDRSRSLSPKDRIHSKLISNRLRDTTTTSGVTGTSRALNIVDEIDEIEYERMESNYEDNVFRDDGESTISYLNYCDTCDAIPVDTKLAINKLNDNGRSTGTSRSNDREMGGLNLMYQFESNSNMDEPLRLGDGLSDRMNPFVDASETTLVSEGSMHQHNQQQRFGAAERNLRTKQYLSEQNNKFDELISNNLNVVLKKYEVEEKVVNPFSNTALVKLLYQNTTEQITSRIPFGQSIKGWLPWIDKPQPKELPKEIVKPKLMVLPEPEFIATSTPQDDVVETFQEEEYDRDISVELFIDSLDPETKANLLSALRKDSQDEETDVEEPKTKPKQESTIDKLQAFLIISIKLFITGFKLSIPFTKYIYQKFKNNELFVINYKNVNKFFDLLLQFMNYLDGRLNRSEDVIEKLYQQKGDNYYNDNFDIIYQEISQNVSNYMNEQMKKVMRSVDEDKSMKGIVARYLVAKYLPIRDQKTHMDMSDPKYSIYFSASHNSQPGTLASGSPQSITPESMHNSDSINSDQISLENLEDLSVLKIAQRFVDELGP</sequence>
<evidence type="ECO:0000313" key="2">
    <source>
        <dbReference type="EMBL" id="EAZ62881.2"/>
    </source>
</evidence>